<dbReference type="NCBIfam" id="TIGR00671">
    <property type="entry name" value="baf"/>
    <property type="match status" value="1"/>
</dbReference>
<dbReference type="Pfam" id="PF03309">
    <property type="entry name" value="Pan_kinase"/>
    <property type="match status" value="1"/>
</dbReference>
<keyword evidence="13 16" id="KW-0173">Coenzyme A biosynthesis</keyword>
<evidence type="ECO:0000256" key="7">
    <source>
        <dbReference type="ARBA" id="ARBA00022490"/>
    </source>
</evidence>
<comment type="subcellular location">
    <subcellularLocation>
        <location evidence="3 16">Cytoplasm</location>
    </subcellularLocation>
</comment>
<comment type="cofactor">
    <cofactor evidence="2">
        <name>K(+)</name>
        <dbReference type="ChEBI" id="CHEBI:29103"/>
    </cofactor>
</comment>
<evidence type="ECO:0000256" key="1">
    <source>
        <dbReference type="ARBA" id="ARBA00001206"/>
    </source>
</evidence>
<feature type="binding site" evidence="16">
    <location>
        <begin position="109"/>
        <end position="112"/>
    </location>
    <ligand>
        <name>substrate</name>
    </ligand>
</feature>
<accession>A0A2S1LX88</accession>
<feature type="active site" description="Proton acceptor" evidence="16">
    <location>
        <position position="111"/>
    </location>
</feature>
<dbReference type="RefSeq" id="WP_108729295.1">
    <property type="nucleotide sequence ID" value="NZ_CP025785.1"/>
</dbReference>
<comment type="subunit">
    <text evidence="5 16">Homodimer.</text>
</comment>
<keyword evidence="16" id="KW-0479">Metal-binding</keyword>
<dbReference type="SUPFAM" id="SSF53067">
    <property type="entry name" value="Actin-like ATPase domain"/>
    <property type="match status" value="2"/>
</dbReference>
<keyword evidence="9 16" id="KW-0547">Nucleotide-binding</keyword>
<dbReference type="InterPro" id="IPR043129">
    <property type="entry name" value="ATPase_NBD"/>
</dbReference>
<dbReference type="GO" id="GO:0004594">
    <property type="term" value="F:pantothenate kinase activity"/>
    <property type="evidence" value="ECO:0007669"/>
    <property type="project" value="UniProtKB-UniRule"/>
</dbReference>
<reference evidence="17 18" key="1">
    <citation type="submission" date="2018-01" db="EMBL/GenBank/DDBJ databases">
        <title>Genome sequence of Borrelia tachyglossi.</title>
        <authorList>
            <person name="Gofton A.W."/>
        </authorList>
    </citation>
    <scope>NUCLEOTIDE SEQUENCE [LARGE SCALE GENOMIC DNA]</scope>
    <source>
        <strain evidence="17 18">Bc-F10-1268</strain>
    </source>
</reference>
<feature type="binding site" evidence="16">
    <location>
        <begin position="12"/>
        <end position="19"/>
    </location>
    <ligand>
        <name>ATP</name>
        <dbReference type="ChEBI" id="CHEBI:30616"/>
    </ligand>
</feature>
<dbReference type="GO" id="GO:0046872">
    <property type="term" value="F:metal ion binding"/>
    <property type="evidence" value="ECO:0007669"/>
    <property type="project" value="UniProtKB-KW"/>
</dbReference>
<evidence type="ECO:0000256" key="14">
    <source>
        <dbReference type="ARBA" id="ARBA00038036"/>
    </source>
</evidence>
<dbReference type="HAMAP" id="MF_01274">
    <property type="entry name" value="Pantothen_kinase_3"/>
    <property type="match status" value="1"/>
</dbReference>
<sequence>MNSVDKFQLIIDVGNTSISFASYRLDQIQIFCKLETRHDLNFKEIYEFLKLKFDLRVDKVFISSVVPVIDKVLTNVIVFLYEVDPLFIRFDLDYSLSFNPYKNSRFLLGSDVFANLIGAIEIYNLENALVADLGTACTVFAISRSEGIFGGLINSGPLTNFNALIASAYLLKDFNLAVPKELLGVSTISSVNSGVIYQYKYLIEGVYYELTRNYNKKFNLIITGGNSYLVLPLISVDFIFNMYLTIEGIKILGNSFKRDNF</sequence>
<evidence type="ECO:0000256" key="9">
    <source>
        <dbReference type="ARBA" id="ARBA00022741"/>
    </source>
</evidence>
<dbReference type="GO" id="GO:0015937">
    <property type="term" value="P:coenzyme A biosynthetic process"/>
    <property type="evidence" value="ECO:0007669"/>
    <property type="project" value="UniProtKB-UniRule"/>
</dbReference>
<dbReference type="CDD" id="cd24015">
    <property type="entry name" value="ASKHA_NBD_PanK-III"/>
    <property type="match status" value="1"/>
</dbReference>
<organism evidence="17 18">
    <name type="scientific">Candidatus Borreliella tachyglossi</name>
    <dbReference type="NCBI Taxonomy" id="1964448"/>
    <lineage>
        <taxon>Bacteria</taxon>
        <taxon>Pseudomonadati</taxon>
        <taxon>Spirochaetota</taxon>
        <taxon>Spirochaetia</taxon>
        <taxon>Spirochaetales</taxon>
        <taxon>Borreliaceae</taxon>
        <taxon>Borreliella</taxon>
    </lineage>
</organism>
<dbReference type="AlphaFoldDB" id="A0A2S1LX88"/>
<keyword evidence="18" id="KW-1185">Reference proteome</keyword>
<gene>
    <name evidence="16" type="primary">coaX</name>
    <name evidence="17" type="ORF">CR532_02750</name>
</gene>
<evidence type="ECO:0000256" key="4">
    <source>
        <dbReference type="ARBA" id="ARBA00005225"/>
    </source>
</evidence>
<dbReference type="UniPathway" id="UPA00241">
    <property type="reaction ID" value="UER00352"/>
</dbReference>
<evidence type="ECO:0000256" key="10">
    <source>
        <dbReference type="ARBA" id="ARBA00022777"/>
    </source>
</evidence>
<comment type="pathway">
    <text evidence="4 16">Cofactor biosynthesis; coenzyme A biosynthesis; CoA from (R)-pantothenate: step 1/5.</text>
</comment>
<evidence type="ECO:0000256" key="5">
    <source>
        <dbReference type="ARBA" id="ARBA00011738"/>
    </source>
</evidence>
<comment type="cofactor">
    <cofactor evidence="16">
        <name>NH4(+)</name>
        <dbReference type="ChEBI" id="CHEBI:28938"/>
    </cofactor>
    <cofactor evidence="16">
        <name>K(+)</name>
        <dbReference type="ChEBI" id="CHEBI:29103"/>
    </cofactor>
    <text evidence="16">A monovalent cation. Ammonium or potassium.</text>
</comment>
<dbReference type="GO" id="GO:0005737">
    <property type="term" value="C:cytoplasm"/>
    <property type="evidence" value="ECO:0007669"/>
    <property type="project" value="UniProtKB-SubCell"/>
</dbReference>
<dbReference type="NCBIfam" id="NF009863">
    <property type="entry name" value="PRK13326.1"/>
    <property type="match status" value="1"/>
</dbReference>
<evidence type="ECO:0000256" key="3">
    <source>
        <dbReference type="ARBA" id="ARBA00004496"/>
    </source>
</evidence>
<dbReference type="EMBL" id="CP025785">
    <property type="protein sequence ID" value="AWG42896.1"/>
    <property type="molecule type" value="Genomic_DNA"/>
</dbReference>
<comment type="caution">
    <text evidence="16">Lacks conserved residue(s) required for the propagation of feature annotation.</text>
</comment>
<keyword evidence="11 16" id="KW-0067">ATP-binding</keyword>
<comment type="similarity">
    <text evidence="14 16">Belongs to the type III pantothenate kinase family.</text>
</comment>
<evidence type="ECO:0000256" key="8">
    <source>
        <dbReference type="ARBA" id="ARBA00022679"/>
    </source>
</evidence>
<dbReference type="PANTHER" id="PTHR34265">
    <property type="entry name" value="TYPE III PANTOTHENATE KINASE"/>
    <property type="match status" value="1"/>
</dbReference>
<evidence type="ECO:0000256" key="11">
    <source>
        <dbReference type="ARBA" id="ARBA00022840"/>
    </source>
</evidence>
<feature type="binding site" evidence="16">
    <location>
        <position position="135"/>
    </location>
    <ligand>
        <name>ATP</name>
        <dbReference type="ChEBI" id="CHEBI:30616"/>
    </ligand>
</feature>
<dbReference type="Gene3D" id="3.30.420.40">
    <property type="match status" value="2"/>
</dbReference>
<evidence type="ECO:0000313" key="17">
    <source>
        <dbReference type="EMBL" id="AWG42896.1"/>
    </source>
</evidence>
<name>A0A2S1LX88_9SPIR</name>
<dbReference type="GO" id="GO:0005524">
    <property type="term" value="F:ATP binding"/>
    <property type="evidence" value="ECO:0007669"/>
    <property type="project" value="UniProtKB-UniRule"/>
</dbReference>
<keyword evidence="12 16" id="KW-0630">Potassium</keyword>
<dbReference type="Proteomes" id="UP000244655">
    <property type="component" value="Chromosome"/>
</dbReference>
<comment type="function">
    <text evidence="16">Catalyzes the phosphorylation of pantothenate (Pan), the first step in CoA biosynthesis.</text>
</comment>
<feature type="binding site" evidence="16">
    <location>
        <position position="132"/>
    </location>
    <ligand>
        <name>K(+)</name>
        <dbReference type="ChEBI" id="CHEBI:29103"/>
    </ligand>
</feature>
<evidence type="ECO:0000256" key="2">
    <source>
        <dbReference type="ARBA" id="ARBA00001958"/>
    </source>
</evidence>
<evidence type="ECO:0000256" key="15">
    <source>
        <dbReference type="ARBA" id="ARBA00040883"/>
    </source>
</evidence>
<evidence type="ECO:0000256" key="6">
    <source>
        <dbReference type="ARBA" id="ARBA00012102"/>
    </source>
</evidence>
<comment type="catalytic activity">
    <reaction evidence="1 16">
        <text>(R)-pantothenate + ATP = (R)-4'-phosphopantothenate + ADP + H(+)</text>
        <dbReference type="Rhea" id="RHEA:16373"/>
        <dbReference type="ChEBI" id="CHEBI:10986"/>
        <dbReference type="ChEBI" id="CHEBI:15378"/>
        <dbReference type="ChEBI" id="CHEBI:29032"/>
        <dbReference type="ChEBI" id="CHEBI:30616"/>
        <dbReference type="ChEBI" id="CHEBI:456216"/>
        <dbReference type="EC" id="2.7.1.33"/>
    </reaction>
</comment>
<keyword evidence="8 16" id="KW-0808">Transferase</keyword>
<dbReference type="OrthoDB" id="350393at2"/>
<proteinExistence type="inferred from homology"/>
<dbReference type="PANTHER" id="PTHR34265:SF1">
    <property type="entry name" value="TYPE III PANTOTHENATE KINASE"/>
    <property type="match status" value="1"/>
</dbReference>
<evidence type="ECO:0000313" key="18">
    <source>
        <dbReference type="Proteomes" id="UP000244655"/>
    </source>
</evidence>
<evidence type="ECO:0000256" key="16">
    <source>
        <dbReference type="HAMAP-Rule" id="MF_01274"/>
    </source>
</evidence>
<evidence type="ECO:0000256" key="12">
    <source>
        <dbReference type="ARBA" id="ARBA00022958"/>
    </source>
</evidence>
<feature type="binding site" evidence="16">
    <location>
        <position position="187"/>
    </location>
    <ligand>
        <name>substrate</name>
    </ligand>
</feature>
<dbReference type="InterPro" id="IPR004619">
    <property type="entry name" value="Type_III_PanK"/>
</dbReference>
<evidence type="ECO:0000256" key="13">
    <source>
        <dbReference type="ARBA" id="ARBA00022993"/>
    </source>
</evidence>
<protein>
    <recommendedName>
        <fullName evidence="15 16">Type III pantothenate kinase</fullName>
        <ecNumber evidence="6 16">2.7.1.33</ecNumber>
    </recommendedName>
    <alternativeName>
        <fullName evidence="16">PanK-III</fullName>
    </alternativeName>
    <alternativeName>
        <fullName evidence="16">Pantothenic acid kinase</fullName>
    </alternativeName>
</protein>
<keyword evidence="10 16" id="KW-0418">Kinase</keyword>
<keyword evidence="7 16" id="KW-0963">Cytoplasm</keyword>
<dbReference type="EC" id="2.7.1.33" evidence="6 16"/>